<evidence type="ECO:0000313" key="2">
    <source>
        <dbReference type="Proteomes" id="UP000279029"/>
    </source>
</evidence>
<dbReference type="InterPro" id="IPR032290">
    <property type="entry name" value="DUF4839"/>
</dbReference>
<dbReference type="EMBL" id="LR130778">
    <property type="protein sequence ID" value="VDN47482.1"/>
    <property type="molecule type" value="Genomic_DNA"/>
</dbReference>
<dbReference type="KEGG" id="cbar:PATL70BA_1596"/>
<gene>
    <name evidence="1" type="ORF">PATL70BA_1596</name>
</gene>
<evidence type="ECO:0000313" key="1">
    <source>
        <dbReference type="EMBL" id="VDN47482.1"/>
    </source>
</evidence>
<dbReference type="Pfam" id="PF16127">
    <property type="entry name" value="DUF4839"/>
    <property type="match status" value="1"/>
</dbReference>
<proteinExistence type="predicted"/>
<sequence>MVIGLLVKDGNVEQVKVDRFTSFSTSSSYPKDVPIVITYHTFPSTKTDVPDTTVTSTNELSNGRNVSGFDTKANQTVNWYGIEFSIPAYYDVLDKRSTDIWKSYYPEKEEYYASILFQSQDFAGTDGDFNSQMPSIVKDTINGEYFKNTKIEKSEKLSIAGLPGWTITFSRADTDGDGVVSTGRYSFAYNMNTGKIVTISCTFDSNDQSKYDYFGDYLKVLETAKLLVEPLNSNAINITNSTDFAAIMSLKDPGDPLVQAFAEAHKGDVVEFDGCVGLILPHTGMKTRFDVLLVGGDYNENKGSGAYFSFIDKNFYDMKVLGADTVTKGMDFHITGKIKEYNEEGKFIEIDPISLEAR</sequence>
<organism evidence="1 2">
    <name type="scientific">Petrocella atlantisensis</name>
    <dbReference type="NCBI Taxonomy" id="2173034"/>
    <lineage>
        <taxon>Bacteria</taxon>
        <taxon>Bacillati</taxon>
        <taxon>Bacillota</taxon>
        <taxon>Clostridia</taxon>
        <taxon>Lachnospirales</taxon>
        <taxon>Vallitaleaceae</taxon>
        <taxon>Petrocella</taxon>
    </lineage>
</organism>
<dbReference type="Proteomes" id="UP000279029">
    <property type="component" value="Chromosome"/>
</dbReference>
<name>A0A3P7RY35_9FIRM</name>
<protein>
    <submittedName>
        <fullName evidence="1">Uncharacterized protein</fullName>
    </submittedName>
</protein>
<dbReference type="AlphaFoldDB" id="A0A3P7RY35"/>
<reference evidence="1 2" key="1">
    <citation type="submission" date="2018-09" db="EMBL/GenBank/DDBJ databases">
        <authorList>
            <person name="Postec A."/>
        </authorList>
    </citation>
    <scope>NUCLEOTIDE SEQUENCE [LARGE SCALE GENOMIC DNA]</scope>
    <source>
        <strain evidence="1">70B-A</strain>
    </source>
</reference>
<keyword evidence="2" id="KW-1185">Reference proteome</keyword>
<accession>A0A3P7RY35</accession>